<dbReference type="FunFam" id="3.30.160.60:FF:000994">
    <property type="entry name" value="zinc finger protein 142"/>
    <property type="match status" value="1"/>
</dbReference>
<feature type="domain" description="C2H2-type" evidence="10">
    <location>
        <begin position="1036"/>
        <end position="1063"/>
    </location>
</feature>
<dbReference type="FunFam" id="3.30.160.60:FF:001208">
    <property type="entry name" value="Zinc finger protein 142"/>
    <property type="match status" value="1"/>
</dbReference>
<gene>
    <name evidence="11" type="ORF">ACEWY4_023382</name>
</gene>
<feature type="region of interest" description="Disordered" evidence="9">
    <location>
        <begin position="902"/>
        <end position="933"/>
    </location>
</feature>
<dbReference type="FunFam" id="3.30.160.60:FF:001033">
    <property type="entry name" value="Zinc finger protein 142"/>
    <property type="match status" value="1"/>
</dbReference>
<organism evidence="11 12">
    <name type="scientific">Coilia grayii</name>
    <name type="common">Gray's grenadier anchovy</name>
    <dbReference type="NCBI Taxonomy" id="363190"/>
    <lineage>
        <taxon>Eukaryota</taxon>
        <taxon>Metazoa</taxon>
        <taxon>Chordata</taxon>
        <taxon>Craniata</taxon>
        <taxon>Vertebrata</taxon>
        <taxon>Euteleostomi</taxon>
        <taxon>Actinopterygii</taxon>
        <taxon>Neopterygii</taxon>
        <taxon>Teleostei</taxon>
        <taxon>Clupei</taxon>
        <taxon>Clupeiformes</taxon>
        <taxon>Clupeoidei</taxon>
        <taxon>Engraulidae</taxon>
        <taxon>Coilinae</taxon>
        <taxon>Coilia</taxon>
    </lineage>
</organism>
<dbReference type="FunFam" id="3.30.160.60:FF:001062">
    <property type="entry name" value="Zinc finger protein 142"/>
    <property type="match status" value="1"/>
</dbReference>
<comment type="caution">
    <text evidence="11">The sequence shown here is derived from an EMBL/GenBank/DDBJ whole genome shotgun (WGS) entry which is preliminary data.</text>
</comment>
<feature type="domain" description="C2H2-type" evidence="10">
    <location>
        <begin position="1404"/>
        <end position="1431"/>
    </location>
</feature>
<evidence type="ECO:0000256" key="2">
    <source>
        <dbReference type="ARBA" id="ARBA00022723"/>
    </source>
</evidence>
<keyword evidence="12" id="KW-1185">Reference proteome</keyword>
<feature type="region of interest" description="Disordered" evidence="9">
    <location>
        <begin position="505"/>
        <end position="525"/>
    </location>
</feature>
<reference evidence="11 12" key="1">
    <citation type="submission" date="2024-09" db="EMBL/GenBank/DDBJ databases">
        <title>A chromosome-level genome assembly of Gray's grenadier anchovy, Coilia grayii.</title>
        <authorList>
            <person name="Fu Z."/>
        </authorList>
    </citation>
    <scope>NUCLEOTIDE SEQUENCE [LARGE SCALE GENOMIC DNA]</scope>
    <source>
        <strain evidence="11">G4</strain>
        <tissue evidence="11">Muscle</tissue>
    </source>
</reference>
<dbReference type="InterPro" id="IPR013087">
    <property type="entry name" value="Znf_C2H2_type"/>
</dbReference>
<feature type="region of interest" description="Disordered" evidence="9">
    <location>
        <begin position="1"/>
        <end position="23"/>
    </location>
</feature>
<dbReference type="FunFam" id="3.30.160.60:FF:001657">
    <property type="entry name" value="Zinc finger protein 142"/>
    <property type="match status" value="1"/>
</dbReference>
<feature type="compositionally biased region" description="Polar residues" evidence="9">
    <location>
        <begin position="513"/>
        <end position="525"/>
    </location>
</feature>
<dbReference type="Pfam" id="PF13894">
    <property type="entry name" value="zf-C2H2_4"/>
    <property type="match status" value="1"/>
</dbReference>
<evidence type="ECO:0000313" key="11">
    <source>
        <dbReference type="EMBL" id="KAL2081529.1"/>
    </source>
</evidence>
<dbReference type="FunFam" id="3.30.160.60:FF:005213">
    <property type="match status" value="1"/>
</dbReference>
<keyword evidence="5" id="KW-0862">Zinc</keyword>
<feature type="domain" description="C2H2-type" evidence="10">
    <location>
        <begin position="275"/>
        <end position="302"/>
    </location>
</feature>
<feature type="domain" description="C2H2-type" evidence="10">
    <location>
        <begin position="65"/>
        <end position="92"/>
    </location>
</feature>
<feature type="domain" description="C2H2-type" evidence="10">
    <location>
        <begin position="190"/>
        <end position="214"/>
    </location>
</feature>
<feature type="domain" description="C2H2-type" evidence="10">
    <location>
        <begin position="1432"/>
        <end position="1459"/>
    </location>
</feature>
<dbReference type="InterPro" id="IPR057829">
    <property type="entry name" value="Znf_C2H2_ZN142_21/23"/>
</dbReference>
<dbReference type="PROSITE" id="PS50157">
    <property type="entry name" value="ZINC_FINGER_C2H2_2"/>
    <property type="match status" value="21"/>
</dbReference>
<feature type="domain" description="C2H2-type" evidence="10">
    <location>
        <begin position="303"/>
        <end position="330"/>
    </location>
</feature>
<evidence type="ECO:0000256" key="6">
    <source>
        <dbReference type="ARBA" id="ARBA00023125"/>
    </source>
</evidence>
<feature type="region of interest" description="Disordered" evidence="9">
    <location>
        <begin position="842"/>
        <end position="862"/>
    </location>
</feature>
<dbReference type="PROSITE" id="PS00028">
    <property type="entry name" value="ZINC_FINGER_C2H2_1"/>
    <property type="match status" value="16"/>
</dbReference>
<keyword evidence="3" id="KW-0677">Repeat</keyword>
<dbReference type="InterPro" id="IPR057828">
    <property type="entry name" value="Znf_C2H2_ZNF142_13th"/>
</dbReference>
<evidence type="ECO:0000259" key="10">
    <source>
        <dbReference type="PROSITE" id="PS50157"/>
    </source>
</evidence>
<dbReference type="InterPro" id="IPR056438">
    <property type="entry name" value="Znf-C2H2_CTCF"/>
</dbReference>
<feature type="compositionally biased region" description="Basic and acidic residues" evidence="9">
    <location>
        <begin position="13"/>
        <end position="23"/>
    </location>
</feature>
<keyword evidence="4 8" id="KW-0863">Zinc-finger</keyword>
<dbReference type="Proteomes" id="UP001591681">
    <property type="component" value="Unassembled WGS sequence"/>
</dbReference>
<feature type="domain" description="C2H2-type" evidence="10">
    <location>
        <begin position="1177"/>
        <end position="1204"/>
    </location>
</feature>
<evidence type="ECO:0000256" key="1">
    <source>
        <dbReference type="ARBA" id="ARBA00004123"/>
    </source>
</evidence>
<keyword evidence="7" id="KW-0539">Nucleus</keyword>
<accession>A0ABD1J2V5</accession>
<feature type="domain" description="C2H2-type" evidence="10">
    <location>
        <begin position="1319"/>
        <end position="1346"/>
    </location>
</feature>
<feature type="domain" description="C2H2-type" evidence="10">
    <location>
        <begin position="969"/>
        <end position="996"/>
    </location>
</feature>
<evidence type="ECO:0000256" key="3">
    <source>
        <dbReference type="ARBA" id="ARBA00022737"/>
    </source>
</evidence>
<comment type="subcellular location">
    <subcellularLocation>
        <location evidence="1">Nucleus</location>
    </subcellularLocation>
</comment>
<dbReference type="FunFam" id="3.30.160.60:FF:000614">
    <property type="entry name" value="Zinc finger protein 142"/>
    <property type="match status" value="1"/>
</dbReference>
<keyword evidence="6" id="KW-0238">DNA-binding</keyword>
<evidence type="ECO:0000313" key="12">
    <source>
        <dbReference type="Proteomes" id="UP001591681"/>
    </source>
</evidence>
<keyword evidence="2" id="KW-0479">Metal-binding</keyword>
<protein>
    <recommendedName>
        <fullName evidence="10">C2H2-type domain-containing protein</fullName>
    </recommendedName>
</protein>
<dbReference type="GO" id="GO:0010468">
    <property type="term" value="P:regulation of gene expression"/>
    <property type="evidence" value="ECO:0007669"/>
    <property type="project" value="UniProtKB-ARBA"/>
</dbReference>
<feature type="domain" description="C2H2-type" evidence="10">
    <location>
        <begin position="1347"/>
        <end position="1375"/>
    </location>
</feature>
<dbReference type="Pfam" id="PF00096">
    <property type="entry name" value="zf-C2H2"/>
    <property type="match status" value="1"/>
</dbReference>
<feature type="domain" description="C2H2-type" evidence="10">
    <location>
        <begin position="217"/>
        <end position="245"/>
    </location>
</feature>
<evidence type="ECO:0000256" key="8">
    <source>
        <dbReference type="PROSITE-ProRule" id="PRU00042"/>
    </source>
</evidence>
<feature type="domain" description="C2H2-type" evidence="10">
    <location>
        <begin position="331"/>
        <end position="358"/>
    </location>
</feature>
<dbReference type="PANTHER" id="PTHR24376:SF243">
    <property type="entry name" value="C2H2-TYPE DOMAIN-CONTAINING PROTEIN"/>
    <property type="match status" value="1"/>
</dbReference>
<sequence length="1504" mass="172188">MNSKLKTQGRKSTPKEKRPSKVKGHIVEGAEHLYRTHICSECRRCFKTRSHLVEHMHLHFPDPSLQCPTCKHHFTSKSKLRIHMLREAGQKLHRCHLCDYGAVERNSLRRHLASVHGDQAAGELYSDEYPCPTCGDTFRQSQLLKAHMKAHHIAKEGQPLSCLHEGCPFQSTEKRELQRHLEDTHSIKAVECRHHACSALFQSTEAMERHLRTHQAFHCTECDFSCSNKSRFQQHKRQGHPGKQELRCGFCAFTTFNPVEFEQHVGHFHANEKIHRCHQCDFVTAHKRVLNRHMLMHTGEKPHKCKLCDFRCRDETYLSKHMLTHSHAKNHMCSVCGYVTKWKHYLSVHMRKHAGDLRYKCNQCLYRCHRTDQLNSHKLRHQAKSLICEVCAYSCKRKSELRKHMQLKHCSGEQFQPPIFQCKYCPYQTRYRQALQNHENSKHTRNREFRCALCPYSTFSNTGLFLHKKKAHGYVPGDIEWLENYAEKERENNGLDPLQSLFSKSAAVPQEPEGSSTGSVSCSQGNPCVTESGQVLADHQDIKAGETVVTLCEGQDQLSVHSGVLETVVKNHTKSQTVPEQQLTEGQQSDDYSQSCCTLVLTPVSDADCSQTRTENAESLAAASEELQTDGKKMQVCREAATEQHDAEFEECEERGDVAEPTELPSLHMVLPAVEHSSTESSEAVLKAMKKQDKEQAEALVLEGRVQMLVVRTQADVYRCEHCSYVTRKQTSLRQHCRSSCEARKAALCCSDCGAKFKQSRGLNTHRLKKCPVLLKKRKLLQVAPTRLNELSEQEQGEVQPSDNTTALNAITEQGSTSNNMVIDLGGERNFVAHINTANTTTASATNKEQSYGTEPRSEAGSQAYTELDGKFTCKTCLFSSARITTIERHCTSCLISLNKKGQESKSDSSDSDPEEGEEDLDGGNNISEGVSRERRTRRFSCPGCSFTCRQQRALESHRKRGCLKPNEIQCQSCSFVAKSQQALMHHAPVHKKEKPQATTQGRKPQLQCKSCSFSCKQARCMAQHVALKHEGARPYSCRFCAFRTTRRYRLEAHESLHTGLGRHACELCSQTFGTTSKLRLHRQRVHDRRPTHFCQLCDYSGYSLNDLSRHTLSCHTGELSHSCGQCEARFSSETALKQHQNRKHHSQQAHTCAQCGFTCRSRSSLKTHLQQEHPQLHCTTCQVSFETPAGLEEHRKTHLTQRCPECPFATRKRQLLVQHLLDEHEGGAAEDKSLKCEVCGFVCRHQLVFEQHIRSHGGTRLYKCTDCQYSTRNRQKITWHIRIHTGEKPYHCQKCSYSCAEPSRLKYHMRIHQEERKYLCPECGYKCKWVSQLKYHMTKHTGAKPYACEECEYRTNRPDALRVHRDTRHRDVRSFICEKCGKAFKTRFLLKTHQKKHSEERPFACKMCPKAFRWAAGLKNHYLTHTNQQPYRCLHCSYRAKQKFQVVKHLRRHHPDQPAEQGVGRDPGTALMTLQEARLSVPVDRPDDMGEQGQQEGQEEHQG</sequence>
<feature type="domain" description="C2H2-type" evidence="10">
    <location>
        <begin position="37"/>
        <end position="64"/>
    </location>
</feature>
<evidence type="ECO:0000256" key="5">
    <source>
        <dbReference type="ARBA" id="ARBA00022833"/>
    </source>
</evidence>
<dbReference type="FunFam" id="3.30.160.60:FF:002117">
    <property type="entry name" value="Zinc finger protein 142"/>
    <property type="match status" value="1"/>
</dbReference>
<dbReference type="FunFam" id="3.30.160.60:FF:000671">
    <property type="entry name" value="Zinc finger protein 26"/>
    <property type="match status" value="1"/>
</dbReference>
<feature type="region of interest" description="Disordered" evidence="9">
    <location>
        <begin position="1452"/>
        <end position="1504"/>
    </location>
</feature>
<evidence type="ECO:0000256" key="7">
    <source>
        <dbReference type="ARBA" id="ARBA00023242"/>
    </source>
</evidence>
<dbReference type="EMBL" id="JBHFQA010000020">
    <property type="protein sequence ID" value="KAL2081529.1"/>
    <property type="molecule type" value="Genomic_DNA"/>
</dbReference>
<dbReference type="InterPro" id="IPR036236">
    <property type="entry name" value="Znf_C2H2_sf"/>
</dbReference>
<feature type="domain" description="C2H2-type" evidence="10">
    <location>
        <begin position="129"/>
        <end position="156"/>
    </location>
</feature>
<dbReference type="FunFam" id="3.30.160.60:FF:002871">
    <property type="entry name" value="Zinc finger protein 142"/>
    <property type="match status" value="1"/>
</dbReference>
<dbReference type="FunFam" id="3.30.160.60:FF:002452">
    <property type="entry name" value="zinc finger protein 142 isoform X4"/>
    <property type="match status" value="1"/>
</dbReference>
<dbReference type="GO" id="GO:0005634">
    <property type="term" value="C:nucleus"/>
    <property type="evidence" value="ECO:0007669"/>
    <property type="project" value="UniProtKB-SubCell"/>
</dbReference>
<feature type="domain" description="C2H2-type" evidence="10">
    <location>
        <begin position="1291"/>
        <end position="1318"/>
    </location>
</feature>
<dbReference type="Pfam" id="PF23611">
    <property type="entry name" value="zf-C2H2_16"/>
    <property type="match status" value="3"/>
</dbReference>
<name>A0ABD1J2V5_9TELE</name>
<feature type="domain" description="C2H2-type" evidence="10">
    <location>
        <begin position="1064"/>
        <end position="1092"/>
    </location>
</feature>
<feature type="domain" description="C2H2-type" evidence="10">
    <location>
        <begin position="1263"/>
        <end position="1290"/>
    </location>
</feature>
<feature type="domain" description="C2H2-type" evidence="10">
    <location>
        <begin position="1122"/>
        <end position="1150"/>
    </location>
</feature>
<dbReference type="Gene3D" id="3.30.160.60">
    <property type="entry name" value="Classic Zinc Finger"/>
    <property type="match status" value="20"/>
</dbReference>
<feature type="domain" description="C2H2-type" evidence="10">
    <location>
        <begin position="420"/>
        <end position="448"/>
    </location>
</feature>
<dbReference type="GO" id="GO:0003677">
    <property type="term" value="F:DNA binding"/>
    <property type="evidence" value="ECO:0007669"/>
    <property type="project" value="UniProtKB-KW"/>
</dbReference>
<dbReference type="PANTHER" id="PTHR24376">
    <property type="entry name" value="ZINC FINGER PROTEIN"/>
    <property type="match status" value="1"/>
</dbReference>
<dbReference type="SUPFAM" id="SSF57667">
    <property type="entry name" value="beta-beta-alpha zinc fingers"/>
    <property type="match status" value="12"/>
</dbReference>
<feature type="compositionally biased region" description="Acidic residues" evidence="9">
    <location>
        <begin position="910"/>
        <end position="922"/>
    </location>
</feature>
<dbReference type="GO" id="GO:0008270">
    <property type="term" value="F:zinc ion binding"/>
    <property type="evidence" value="ECO:0007669"/>
    <property type="project" value="UniProtKB-KW"/>
</dbReference>
<proteinExistence type="predicted"/>
<evidence type="ECO:0000256" key="4">
    <source>
        <dbReference type="ARBA" id="ARBA00022771"/>
    </source>
</evidence>
<evidence type="ECO:0000256" key="9">
    <source>
        <dbReference type="SAM" id="MobiDB-lite"/>
    </source>
</evidence>
<feature type="domain" description="C2H2-type" evidence="10">
    <location>
        <begin position="1376"/>
        <end position="1403"/>
    </location>
</feature>
<dbReference type="Pfam" id="PF23574">
    <property type="entry name" value="zf-C2H2_ZNF142_18"/>
    <property type="match status" value="1"/>
</dbReference>
<dbReference type="SMART" id="SM00355">
    <property type="entry name" value="ZnF_C2H2"/>
    <property type="match status" value="35"/>
</dbReference>
<dbReference type="Pfam" id="PF23612">
    <property type="entry name" value="zf-C2H2_ZN142"/>
    <property type="match status" value="1"/>
</dbReference>